<evidence type="ECO:0000313" key="8">
    <source>
        <dbReference type="Proteomes" id="UP000249239"/>
    </source>
</evidence>
<dbReference type="EMBL" id="QKZK01000003">
    <property type="protein sequence ID" value="PZX20022.1"/>
    <property type="molecule type" value="Genomic_DNA"/>
</dbReference>
<dbReference type="GO" id="GO:0016226">
    <property type="term" value="P:iron-sulfur cluster assembly"/>
    <property type="evidence" value="ECO:0007669"/>
    <property type="project" value="InterPro"/>
</dbReference>
<reference evidence="7 8" key="1">
    <citation type="submission" date="2018-06" db="EMBL/GenBank/DDBJ databases">
        <title>Genomic Encyclopedia of Archaeal and Bacterial Type Strains, Phase II (KMG-II): from individual species to whole genera.</title>
        <authorList>
            <person name="Goeker M."/>
        </authorList>
    </citation>
    <scope>NUCLEOTIDE SEQUENCE [LARGE SCALE GENOMIC DNA]</scope>
    <source>
        <strain evidence="7 8">DSM 6779</strain>
    </source>
</reference>
<sequence length="279" mass="30000">MEKITLPGIKNLIIVASGKGGVGKSTVAAGLALRLAMEGFKTGIMDGDIYGPSIPTLFNMGNQTPDYHQEEGKTRIVPFEKFGIKVMSIGFLVEPEKAILWRGPLASNGLKQILTDTAWGELDYLIVDTPPGTGDIHLTLLQQFTAKGVIMVTTPQAVAIADVQKAIAMFQDPHVGVPVMGVVENMAWFSPSAHPDEKYLLFGQGGGAKMAAQFNIPLLAQIPMSETMCETCDTGKLERLFEHPGVKAAFDQLVDGILNPRMLFKGSVKAANGKSFLLK</sequence>
<name>A0A2W7P9J4_9BACT</name>
<dbReference type="InterPro" id="IPR000808">
    <property type="entry name" value="Mrp-like_CS"/>
</dbReference>
<dbReference type="AlphaFoldDB" id="A0A2W7P9J4"/>
<organism evidence="7 8">
    <name type="scientific">Breznakibacter xylanolyticus</name>
    <dbReference type="NCBI Taxonomy" id="990"/>
    <lineage>
        <taxon>Bacteria</taxon>
        <taxon>Pseudomonadati</taxon>
        <taxon>Bacteroidota</taxon>
        <taxon>Bacteroidia</taxon>
        <taxon>Marinilabiliales</taxon>
        <taxon>Marinilabiliaceae</taxon>
        <taxon>Breznakibacter</taxon>
    </lineage>
</organism>
<dbReference type="InterPro" id="IPR033756">
    <property type="entry name" value="YlxH/NBP35"/>
</dbReference>
<comment type="subunit">
    <text evidence="6">Homodimer.</text>
</comment>
<dbReference type="Gene3D" id="3.40.50.300">
    <property type="entry name" value="P-loop containing nucleotide triphosphate hydrolases"/>
    <property type="match status" value="1"/>
</dbReference>
<dbReference type="OrthoDB" id="9809679at2"/>
<keyword evidence="1 6" id="KW-0479">Metal-binding</keyword>
<dbReference type="PANTHER" id="PTHR42961:SF2">
    <property type="entry name" value="IRON-SULFUR PROTEIN NUBPL"/>
    <property type="match status" value="1"/>
</dbReference>
<dbReference type="GO" id="GO:0046872">
    <property type="term" value="F:metal ion binding"/>
    <property type="evidence" value="ECO:0007669"/>
    <property type="project" value="UniProtKB-KW"/>
</dbReference>
<feature type="binding site" evidence="6">
    <location>
        <begin position="18"/>
        <end position="25"/>
    </location>
    <ligand>
        <name>ATP</name>
        <dbReference type="ChEBI" id="CHEBI:30616"/>
    </ligand>
</feature>
<gene>
    <name evidence="7" type="ORF">LX69_00473</name>
</gene>
<keyword evidence="2 6" id="KW-0547">Nucleotide-binding</keyword>
<keyword evidence="8" id="KW-1185">Reference proteome</keyword>
<comment type="caution">
    <text evidence="7">The sequence shown here is derived from an EMBL/GenBank/DDBJ whole genome shotgun (WGS) entry which is preliminary data.</text>
</comment>
<keyword evidence="5 6" id="KW-0411">Iron-sulfur</keyword>
<dbReference type="CDD" id="cd02037">
    <property type="entry name" value="Mrp_NBP35"/>
    <property type="match status" value="1"/>
</dbReference>
<evidence type="ECO:0000256" key="4">
    <source>
        <dbReference type="ARBA" id="ARBA00023004"/>
    </source>
</evidence>
<dbReference type="GO" id="GO:0005524">
    <property type="term" value="F:ATP binding"/>
    <property type="evidence" value="ECO:0007669"/>
    <property type="project" value="UniProtKB-UniRule"/>
</dbReference>
<dbReference type="InterPro" id="IPR044304">
    <property type="entry name" value="NUBPL-like"/>
</dbReference>
<dbReference type="GO" id="GO:0051539">
    <property type="term" value="F:4 iron, 4 sulfur cluster binding"/>
    <property type="evidence" value="ECO:0007669"/>
    <property type="project" value="TreeGrafter"/>
</dbReference>
<keyword evidence="6" id="KW-0378">Hydrolase</keyword>
<proteinExistence type="inferred from homology"/>
<dbReference type="InterPro" id="IPR027417">
    <property type="entry name" value="P-loop_NTPase"/>
</dbReference>
<dbReference type="PROSITE" id="PS01215">
    <property type="entry name" value="MRP"/>
    <property type="match status" value="1"/>
</dbReference>
<keyword evidence="3 6" id="KW-0067">ATP-binding</keyword>
<dbReference type="FunFam" id="3.40.50.300:FF:001119">
    <property type="entry name" value="Iron-sulfur cluster carrier protein"/>
    <property type="match status" value="1"/>
</dbReference>
<dbReference type="Pfam" id="PF10609">
    <property type="entry name" value="ParA"/>
    <property type="match status" value="1"/>
</dbReference>
<dbReference type="SUPFAM" id="SSF52540">
    <property type="entry name" value="P-loop containing nucleoside triphosphate hydrolases"/>
    <property type="match status" value="1"/>
</dbReference>
<dbReference type="RefSeq" id="WP_111444207.1">
    <property type="nucleotide sequence ID" value="NZ_QKZK01000003.1"/>
</dbReference>
<dbReference type="GO" id="GO:0140663">
    <property type="term" value="F:ATP-dependent FeS chaperone activity"/>
    <property type="evidence" value="ECO:0007669"/>
    <property type="project" value="InterPro"/>
</dbReference>
<comment type="similarity">
    <text evidence="6">Belongs to the Mrp/NBP35 ATP-binding proteins family.</text>
</comment>
<dbReference type="PANTHER" id="PTHR42961">
    <property type="entry name" value="IRON-SULFUR PROTEIN NUBPL"/>
    <property type="match status" value="1"/>
</dbReference>
<evidence type="ECO:0000256" key="5">
    <source>
        <dbReference type="ARBA" id="ARBA00023014"/>
    </source>
</evidence>
<comment type="function">
    <text evidence="6">Binds and transfers iron-sulfur (Fe-S) clusters to target apoproteins. Can hydrolyze ATP.</text>
</comment>
<dbReference type="GO" id="GO:0016887">
    <property type="term" value="F:ATP hydrolysis activity"/>
    <property type="evidence" value="ECO:0007669"/>
    <property type="project" value="UniProtKB-UniRule"/>
</dbReference>
<evidence type="ECO:0000256" key="6">
    <source>
        <dbReference type="HAMAP-Rule" id="MF_02040"/>
    </source>
</evidence>
<dbReference type="HAMAP" id="MF_02040">
    <property type="entry name" value="Mrp_NBP35"/>
    <property type="match status" value="1"/>
</dbReference>
<evidence type="ECO:0000256" key="3">
    <source>
        <dbReference type="ARBA" id="ARBA00022840"/>
    </source>
</evidence>
<dbReference type="Proteomes" id="UP000249239">
    <property type="component" value="Unassembled WGS sequence"/>
</dbReference>
<keyword evidence="4 6" id="KW-0408">Iron</keyword>
<evidence type="ECO:0000313" key="7">
    <source>
        <dbReference type="EMBL" id="PZX20022.1"/>
    </source>
</evidence>
<evidence type="ECO:0000256" key="2">
    <source>
        <dbReference type="ARBA" id="ARBA00022741"/>
    </source>
</evidence>
<accession>A0A2W7P9J4</accession>
<dbReference type="InterPro" id="IPR019591">
    <property type="entry name" value="Mrp/NBP35_ATP-bd"/>
</dbReference>
<evidence type="ECO:0000256" key="1">
    <source>
        <dbReference type="ARBA" id="ARBA00022723"/>
    </source>
</evidence>
<protein>
    <recommendedName>
        <fullName evidence="6">Iron-sulfur cluster carrier protein</fullName>
    </recommendedName>
</protein>